<dbReference type="EMBL" id="LBZW01000008">
    <property type="protein sequence ID" value="KKR79461.1"/>
    <property type="molecule type" value="Genomic_DNA"/>
</dbReference>
<comment type="catalytic activity">
    <reaction evidence="1 10">
        <text>ATP-independent breakage of single-stranded DNA, followed by passage and rejoining.</text>
        <dbReference type="EC" id="5.6.2.1"/>
    </reaction>
</comment>
<comment type="similarity">
    <text evidence="2 10">Belongs to the type IA topoisomerase family.</text>
</comment>
<feature type="region of interest" description="Interaction with DNA" evidence="10">
    <location>
        <begin position="165"/>
        <end position="170"/>
    </location>
</feature>
<dbReference type="Pfam" id="PF01396">
    <property type="entry name" value="Zn_ribbon_Top1"/>
    <property type="match status" value="3"/>
</dbReference>
<dbReference type="Pfam" id="PF01751">
    <property type="entry name" value="Toprim"/>
    <property type="match status" value="1"/>
</dbReference>
<dbReference type="InterPro" id="IPR028612">
    <property type="entry name" value="Topoisom_1_IA"/>
</dbReference>
<dbReference type="NCBIfam" id="TIGR01051">
    <property type="entry name" value="topA_bact"/>
    <property type="match status" value="1"/>
</dbReference>
<dbReference type="GO" id="GO:0006265">
    <property type="term" value="P:DNA topological change"/>
    <property type="evidence" value="ECO:0007669"/>
    <property type="project" value="UniProtKB-UniRule"/>
</dbReference>
<proteinExistence type="inferred from homology"/>
<comment type="caution">
    <text evidence="13">The sequence shown here is derived from an EMBL/GenBank/DDBJ whole genome shotgun (WGS) entry which is preliminary data.</text>
</comment>
<dbReference type="InterPro" id="IPR005733">
    <property type="entry name" value="TopoI_bac-type"/>
</dbReference>
<evidence type="ECO:0000256" key="8">
    <source>
        <dbReference type="ARBA" id="ARBA00023125"/>
    </source>
</evidence>
<protein>
    <recommendedName>
        <fullName evidence="10">DNA topoisomerase 1</fullName>
        <ecNumber evidence="10">5.6.2.1</ecNumber>
    </recommendedName>
    <alternativeName>
        <fullName evidence="10">DNA topoisomerase I</fullName>
    </alternativeName>
</protein>
<dbReference type="CDD" id="cd03363">
    <property type="entry name" value="TOPRIM_TopoIA_TopoI"/>
    <property type="match status" value="1"/>
</dbReference>
<organism evidence="13 14">
    <name type="scientific">Candidatus Nomurabacteria bacterium GW2011_GWA2_40_9</name>
    <dbReference type="NCBI Taxonomy" id="1618734"/>
    <lineage>
        <taxon>Bacteria</taxon>
        <taxon>Candidatus Nomuraibacteriota</taxon>
    </lineage>
</organism>
<dbReference type="PROSITE" id="PS52039">
    <property type="entry name" value="TOPO_IA_2"/>
    <property type="match status" value="1"/>
</dbReference>
<dbReference type="InterPro" id="IPR023405">
    <property type="entry name" value="Topo_IA_core_domain"/>
</dbReference>
<dbReference type="Gene3D" id="1.10.460.10">
    <property type="entry name" value="Topoisomerase I, domain 2"/>
    <property type="match status" value="1"/>
</dbReference>
<dbReference type="SUPFAM" id="SSF57783">
    <property type="entry name" value="Zinc beta-ribbon"/>
    <property type="match status" value="1"/>
</dbReference>
<dbReference type="HAMAP" id="MF_00952">
    <property type="entry name" value="Topoisom_1_prok"/>
    <property type="match status" value="1"/>
</dbReference>
<dbReference type="InterPro" id="IPR003601">
    <property type="entry name" value="Topo_IA_2"/>
</dbReference>
<dbReference type="CDD" id="cd00186">
    <property type="entry name" value="TOP1Ac"/>
    <property type="match status" value="1"/>
</dbReference>
<evidence type="ECO:0000256" key="10">
    <source>
        <dbReference type="HAMAP-Rule" id="MF_00952"/>
    </source>
</evidence>
<evidence type="ECO:0000256" key="5">
    <source>
        <dbReference type="ARBA" id="ARBA00022833"/>
    </source>
</evidence>
<evidence type="ECO:0000256" key="4">
    <source>
        <dbReference type="ARBA" id="ARBA00022771"/>
    </source>
</evidence>
<dbReference type="InterPro" id="IPR013825">
    <property type="entry name" value="Topo_IA_cen_sub2"/>
</dbReference>
<dbReference type="PROSITE" id="PS00396">
    <property type="entry name" value="TOPO_IA_1"/>
    <property type="match status" value="1"/>
</dbReference>
<dbReference type="PANTHER" id="PTHR42785:SF1">
    <property type="entry name" value="DNA TOPOISOMERASE"/>
    <property type="match status" value="1"/>
</dbReference>
<keyword evidence="9 10" id="KW-0413">Isomerase</keyword>
<evidence type="ECO:0000256" key="6">
    <source>
        <dbReference type="ARBA" id="ARBA00022842"/>
    </source>
</evidence>
<dbReference type="SMART" id="SM00493">
    <property type="entry name" value="TOPRIM"/>
    <property type="match status" value="1"/>
</dbReference>
<dbReference type="InterPro" id="IPR023406">
    <property type="entry name" value="Topo_IA_AS"/>
</dbReference>
<evidence type="ECO:0000256" key="7">
    <source>
        <dbReference type="ARBA" id="ARBA00023029"/>
    </source>
</evidence>
<dbReference type="GO" id="GO:0003677">
    <property type="term" value="F:DNA binding"/>
    <property type="evidence" value="ECO:0007669"/>
    <property type="project" value="UniProtKB-KW"/>
</dbReference>
<evidence type="ECO:0000256" key="1">
    <source>
        <dbReference type="ARBA" id="ARBA00000213"/>
    </source>
</evidence>
<accession>A0A0G0TXA7</accession>
<feature type="active site" description="O-(5'-phospho-DNA)-tyrosine intermediate" evidence="10">
    <location>
        <position position="312"/>
    </location>
</feature>
<dbReference type="GO" id="GO:0005694">
    <property type="term" value="C:chromosome"/>
    <property type="evidence" value="ECO:0007669"/>
    <property type="project" value="InterPro"/>
</dbReference>
<dbReference type="InterPro" id="IPR034149">
    <property type="entry name" value="TOPRIM_TopoI"/>
</dbReference>
<gene>
    <name evidence="10" type="primary">topA</name>
    <name evidence="13" type="ORF">UU24_C0008G0024</name>
</gene>
<dbReference type="PATRIC" id="fig|1618734.3.peg.317"/>
<dbReference type="GO" id="GO:0003917">
    <property type="term" value="F:DNA topoisomerase type I (single strand cut, ATP-independent) activity"/>
    <property type="evidence" value="ECO:0007669"/>
    <property type="project" value="UniProtKB-UniRule"/>
</dbReference>
<feature type="domain" description="Topo IA-type catalytic" evidence="12">
    <location>
        <begin position="131"/>
        <end position="577"/>
    </location>
</feature>
<feature type="site" description="Interaction with DNA" evidence="10">
    <location>
        <position position="31"/>
    </location>
</feature>
<feature type="site" description="Interaction with DNA" evidence="10">
    <location>
        <position position="508"/>
    </location>
</feature>
<keyword evidence="5" id="KW-0862">Zinc</keyword>
<dbReference type="SMART" id="SM00436">
    <property type="entry name" value="TOP1Bc"/>
    <property type="match status" value="1"/>
</dbReference>
<dbReference type="PROSITE" id="PS50880">
    <property type="entry name" value="TOPRIM"/>
    <property type="match status" value="1"/>
</dbReference>
<feature type="site" description="Interaction with DNA" evidence="10">
    <location>
        <position position="142"/>
    </location>
</feature>
<keyword evidence="4" id="KW-0863">Zinc-finger</keyword>
<comment type="subunit">
    <text evidence="10">Monomer.</text>
</comment>
<dbReference type="SUPFAM" id="SSF56712">
    <property type="entry name" value="Prokaryotic type I DNA topoisomerase"/>
    <property type="match status" value="1"/>
</dbReference>
<dbReference type="InterPro" id="IPR013497">
    <property type="entry name" value="Topo_IA_cen"/>
</dbReference>
<dbReference type="InterPro" id="IPR003602">
    <property type="entry name" value="Topo_IA_DNA-bd_dom"/>
</dbReference>
<feature type="site" description="Interaction with DNA" evidence="10">
    <location>
        <position position="157"/>
    </location>
</feature>
<feature type="site" description="Interaction with DNA" evidence="10">
    <location>
        <position position="141"/>
    </location>
</feature>
<keyword evidence="7 10" id="KW-0799">Topoisomerase</keyword>
<evidence type="ECO:0000313" key="13">
    <source>
        <dbReference type="EMBL" id="KKR79461.1"/>
    </source>
</evidence>
<feature type="site" description="Interaction with DNA" evidence="10">
    <location>
        <position position="150"/>
    </location>
</feature>
<dbReference type="Pfam" id="PF01131">
    <property type="entry name" value="Topoisom_bac"/>
    <property type="match status" value="1"/>
</dbReference>
<dbReference type="AlphaFoldDB" id="A0A0G0TXA7"/>
<sequence length="778" mass="87245">MKLLIVESPSKAKTIEKYLEGAFTVRASVGHIRDLPKSNKKAIDIEAGFVPHYEISKGKEKVVHELQSLAEKATSIMLATDPDREGEAIAWHIEELLNADKKVKAPIQRVTFHEITKQAIEEALEHPREIDTALRKAQEARRVLDRLVGYDLSGIIWKKVRYGLSAGRVQSPALRIIMEREREIRAFVPEKFWRLFGDFETPLLVEEGVGGGDSKKNHLALKGTPPQKGGEKIRLECEEEPRDEKLVDKIMELGKKGSWVVSGVKESEQKRVPRAPFTTSTLQQTASSRLGYSPSRTMQLAQKLYEAGHITYMRTDSTNLSALSQAQIIAFVKKEHGVEYAEARIYKTKSKNAQEAHEAIRPTHIDVLHAGTEEQQKLYRLIWERAVSSQMTDAKLLKTKITAIISNSGVGHPTDWCPTPELPAFSAVGSRLLFGGWLKVDSAARGEDVELPKCIVGEKLKLLNLEKLEKFTEPPCRYSEAGLVKELESRGIGRPSTYASIMRTLEEREYVKKEGKTLFPTDVGEVVSDFLENNFAEYISDTFTAGMEDQLDEISRGESEYEKVLKDFYGPFLKEVKAKDKLEKATNLGDAPDNIVCPKCGGKMMVKLSRAGKFYSCLNYPDCAGALMLDGKELEGPKEIGEMCPLCGLPAQAGEKKKKVQGGKLVIRERHDGSGSFISCSRYPKCKFIKEDEEEKKRKMTDITCPTCGKNKIMERKGRFGIFYSCASYPDCKFAMKAKPTENICKECGSLMMLGTKTIPERCSNKACKMHNPHKLMK</sequence>
<evidence type="ECO:0000256" key="9">
    <source>
        <dbReference type="ARBA" id="ARBA00023235"/>
    </source>
</evidence>
<evidence type="ECO:0000259" key="11">
    <source>
        <dbReference type="PROSITE" id="PS50880"/>
    </source>
</evidence>
<comment type="function">
    <text evidence="10">Releases the supercoiling and torsional tension of DNA, which is introduced during the DNA replication and transcription, by transiently cleaving and rejoining one strand of the DNA duplex. Introduces a single-strand break via transesterification at a target site in duplex DNA. The scissile phosphodiester is attacked by the catalytic tyrosine of the enzyme, resulting in the formation of a DNA-(5'-phosphotyrosyl)-enzyme intermediate and the expulsion of a 3'-OH DNA strand. The free DNA strand then undergoes passage around the unbroken strand, thus removing DNA supercoils. Finally, in the religation step, the DNA 3'-OH attacks the covalent intermediate to expel the active-site tyrosine and restore the DNA phosphodiester backbone.</text>
</comment>
<evidence type="ECO:0000256" key="3">
    <source>
        <dbReference type="ARBA" id="ARBA00022723"/>
    </source>
</evidence>
<evidence type="ECO:0000256" key="2">
    <source>
        <dbReference type="ARBA" id="ARBA00009446"/>
    </source>
</evidence>
<dbReference type="PANTHER" id="PTHR42785">
    <property type="entry name" value="DNA TOPOISOMERASE, TYPE IA, CORE"/>
    <property type="match status" value="1"/>
</dbReference>
<dbReference type="EC" id="5.6.2.1" evidence="10"/>
<dbReference type="InterPro" id="IPR000380">
    <property type="entry name" value="Topo_IA"/>
</dbReference>
<keyword evidence="8 10" id="KW-0238">DNA-binding</keyword>
<keyword evidence="3" id="KW-0479">Metal-binding</keyword>
<name>A0A0G0TXA7_9BACT</name>
<feature type="site" description="Interaction with DNA" evidence="10">
    <location>
        <position position="314"/>
    </location>
</feature>
<dbReference type="InterPro" id="IPR013826">
    <property type="entry name" value="Topo_IA_cen_sub3"/>
</dbReference>
<evidence type="ECO:0000259" key="12">
    <source>
        <dbReference type="PROSITE" id="PS52039"/>
    </source>
</evidence>
<keyword evidence="6" id="KW-0460">Magnesium</keyword>
<dbReference type="Proteomes" id="UP000034749">
    <property type="component" value="Unassembled WGS sequence"/>
</dbReference>
<dbReference type="GO" id="GO:0008270">
    <property type="term" value="F:zinc ion binding"/>
    <property type="evidence" value="ECO:0007669"/>
    <property type="project" value="UniProtKB-KW"/>
</dbReference>
<dbReference type="Gene3D" id="3.40.50.140">
    <property type="match status" value="1"/>
</dbReference>
<dbReference type="PRINTS" id="PR00417">
    <property type="entry name" value="PRTPISMRASEI"/>
</dbReference>
<dbReference type="InterPro" id="IPR013498">
    <property type="entry name" value="Topo_IA_Znf"/>
</dbReference>
<dbReference type="Gene3D" id="2.70.20.10">
    <property type="entry name" value="Topoisomerase I, domain 3"/>
    <property type="match status" value="1"/>
</dbReference>
<dbReference type="SMART" id="SM00437">
    <property type="entry name" value="TOP1Ac"/>
    <property type="match status" value="1"/>
</dbReference>
<reference evidence="13 14" key="1">
    <citation type="journal article" date="2015" name="Nature">
        <title>rRNA introns, odd ribosomes, and small enigmatic genomes across a large radiation of phyla.</title>
        <authorList>
            <person name="Brown C.T."/>
            <person name="Hug L.A."/>
            <person name="Thomas B.C."/>
            <person name="Sharon I."/>
            <person name="Castelle C.J."/>
            <person name="Singh A."/>
            <person name="Wilkins M.J."/>
            <person name="Williams K.H."/>
            <person name="Banfield J.F."/>
        </authorList>
    </citation>
    <scope>NUCLEOTIDE SEQUENCE [LARGE SCALE GENOMIC DNA]</scope>
</reference>
<feature type="domain" description="Toprim" evidence="11">
    <location>
        <begin position="1"/>
        <end position="115"/>
    </location>
</feature>
<dbReference type="Gene3D" id="3.30.65.10">
    <property type="entry name" value="Bacterial Topoisomerase I, domain 1"/>
    <property type="match status" value="2"/>
</dbReference>
<dbReference type="InterPro" id="IPR006171">
    <property type="entry name" value="TOPRIM_dom"/>
</dbReference>
<dbReference type="Gene3D" id="1.10.290.10">
    <property type="entry name" value="Topoisomerase I, domain 4"/>
    <property type="match status" value="1"/>
</dbReference>
<feature type="site" description="Interaction with DNA" evidence="10">
    <location>
        <position position="145"/>
    </location>
</feature>
<dbReference type="InterPro" id="IPR013824">
    <property type="entry name" value="Topo_IA_cen_sub1"/>
</dbReference>
<evidence type="ECO:0000313" key="14">
    <source>
        <dbReference type="Proteomes" id="UP000034749"/>
    </source>
</evidence>